<dbReference type="EMBL" id="SJPM01000004">
    <property type="protein sequence ID" value="TWT97199.1"/>
    <property type="molecule type" value="Genomic_DNA"/>
</dbReference>
<proteinExistence type="predicted"/>
<dbReference type="Proteomes" id="UP000316213">
    <property type="component" value="Unassembled WGS sequence"/>
</dbReference>
<reference evidence="2 3" key="1">
    <citation type="submission" date="2019-02" db="EMBL/GenBank/DDBJ databases">
        <title>Deep-cultivation of Planctomycetes and their phenomic and genomic characterization uncovers novel biology.</title>
        <authorList>
            <person name="Wiegand S."/>
            <person name="Jogler M."/>
            <person name="Boedeker C."/>
            <person name="Pinto D."/>
            <person name="Vollmers J."/>
            <person name="Rivas-Marin E."/>
            <person name="Kohn T."/>
            <person name="Peeters S.H."/>
            <person name="Heuer A."/>
            <person name="Rast P."/>
            <person name="Oberbeckmann S."/>
            <person name="Bunk B."/>
            <person name="Jeske O."/>
            <person name="Meyerdierks A."/>
            <person name="Storesund J.E."/>
            <person name="Kallscheuer N."/>
            <person name="Luecker S."/>
            <person name="Lage O.M."/>
            <person name="Pohl T."/>
            <person name="Merkel B.J."/>
            <person name="Hornburger P."/>
            <person name="Mueller R.-W."/>
            <person name="Bruemmer F."/>
            <person name="Labrenz M."/>
            <person name="Spormann A.M."/>
            <person name="Op Den Camp H."/>
            <person name="Overmann J."/>
            <person name="Amann R."/>
            <person name="Jetten M.S.M."/>
            <person name="Mascher T."/>
            <person name="Medema M.H."/>
            <person name="Devos D.P."/>
            <person name="Kaster A.-K."/>
            <person name="Ovreas L."/>
            <person name="Rohde M."/>
            <person name="Galperin M.Y."/>
            <person name="Jogler C."/>
        </authorList>
    </citation>
    <scope>NUCLEOTIDE SEQUENCE [LARGE SCALE GENOMIC DNA]</scope>
    <source>
        <strain evidence="2 3">Pla100</strain>
    </source>
</reference>
<name>A0A5C6AC77_9BACT</name>
<protein>
    <submittedName>
        <fullName evidence="2">Uncharacterized protein</fullName>
    </submittedName>
</protein>
<comment type="caution">
    <text evidence="2">The sequence shown here is derived from an EMBL/GenBank/DDBJ whole genome shotgun (WGS) entry which is preliminary data.</text>
</comment>
<dbReference type="AlphaFoldDB" id="A0A5C6AC77"/>
<feature type="region of interest" description="Disordered" evidence="1">
    <location>
        <begin position="55"/>
        <end position="84"/>
    </location>
</feature>
<organism evidence="2 3">
    <name type="scientific">Neorhodopirellula pilleata</name>
    <dbReference type="NCBI Taxonomy" id="2714738"/>
    <lineage>
        <taxon>Bacteria</taxon>
        <taxon>Pseudomonadati</taxon>
        <taxon>Planctomycetota</taxon>
        <taxon>Planctomycetia</taxon>
        <taxon>Pirellulales</taxon>
        <taxon>Pirellulaceae</taxon>
        <taxon>Neorhodopirellula</taxon>
    </lineage>
</organism>
<evidence type="ECO:0000313" key="2">
    <source>
        <dbReference type="EMBL" id="TWT97199.1"/>
    </source>
</evidence>
<evidence type="ECO:0000256" key="1">
    <source>
        <dbReference type="SAM" id="MobiDB-lite"/>
    </source>
</evidence>
<keyword evidence="3" id="KW-1185">Reference proteome</keyword>
<accession>A0A5C6AC77</accession>
<gene>
    <name evidence="2" type="ORF">Pla100_23490</name>
</gene>
<evidence type="ECO:0000313" key="3">
    <source>
        <dbReference type="Proteomes" id="UP000316213"/>
    </source>
</evidence>
<sequence>MVIQPMAIVATQGNCAQGVSAGACCQAKTVCQSCKSCKVETDGDLCGCCSGGRDEPGSCCGNTDASEPRNDSSKPTNDELFGESSDIVPEFTGAGDELAEGKASVSSCKCGIRSEPIAPSPHRVPAPQVRELIVIAYLDHVASEAGLSVRPNDVRSRLPIGDLSPHFSQRFLCIWRI</sequence>